<gene>
    <name evidence="2" type="ORF">JGI23_01694</name>
</gene>
<keyword evidence="3" id="KW-1185">Reference proteome</keyword>
<proteinExistence type="predicted"/>
<evidence type="ECO:0000259" key="1">
    <source>
        <dbReference type="Pfam" id="PF14344"/>
    </source>
</evidence>
<evidence type="ECO:0000313" key="3">
    <source>
        <dbReference type="Proteomes" id="UP000199197"/>
    </source>
</evidence>
<dbReference type="InterPro" id="IPR025510">
    <property type="entry name" value="DUF4397"/>
</dbReference>
<sequence>MKGKFTICLSAFVLILAYLITGSGCINIDNPVVQPVDYRSSAKFVNLKTGATIKVNVDGTDKVASLAFGEATSYFDLPAGSRVFAFGAGDSVRRTLESEKKYSVFYVGKGSDSVLFAVERNTFDEPYPSGKALVRFLHLSPNLGTAKVIVNFAGKDSVFSSVPFKGGTPYLEISSFPDTVKYTVISGSDTLVKGWDSGITGPGRYSVVVYGLKTDLQKKLFKED</sequence>
<reference evidence="3" key="1">
    <citation type="submission" date="2015-11" db="EMBL/GenBank/DDBJ databases">
        <authorList>
            <person name="Varghese N."/>
        </authorList>
    </citation>
    <scope>NUCLEOTIDE SEQUENCE [LARGE SCALE GENOMIC DNA]</scope>
    <source>
        <strain evidence="3">JGI-23</strain>
    </source>
</reference>
<evidence type="ECO:0000313" key="2">
    <source>
        <dbReference type="EMBL" id="CUT04321.1"/>
    </source>
</evidence>
<dbReference type="AlphaFoldDB" id="A0A0P1NXN6"/>
<organism evidence="2 3">
    <name type="scientific">Candidatus Chryseopegocella kryptomonas</name>
    <dbReference type="NCBI Taxonomy" id="1633643"/>
    <lineage>
        <taxon>Bacteria</taxon>
        <taxon>Pseudomonadati</taxon>
        <taxon>Candidatus Kryptoniota</taxon>
        <taxon>Candidatus Chryseopegocella</taxon>
    </lineage>
</organism>
<name>A0A0P1NXN6_9BACT</name>
<protein>
    <recommendedName>
        <fullName evidence="1">DUF4397 domain-containing protein</fullName>
    </recommendedName>
</protein>
<dbReference type="EMBL" id="CZVW01000022">
    <property type="protein sequence ID" value="CUT04321.1"/>
    <property type="molecule type" value="Genomic_DNA"/>
</dbReference>
<dbReference type="Pfam" id="PF14344">
    <property type="entry name" value="DUF4397"/>
    <property type="match status" value="1"/>
</dbReference>
<dbReference type="RefSeq" id="WP_092350806.1">
    <property type="nucleotide sequence ID" value="NZ_CZVW01000022.1"/>
</dbReference>
<accession>A0A0P1NXN6</accession>
<feature type="domain" description="DUF4397" evidence="1">
    <location>
        <begin position="44"/>
        <end position="145"/>
    </location>
</feature>
<dbReference type="OrthoDB" id="9783299at2"/>
<dbReference type="Proteomes" id="UP000199197">
    <property type="component" value="Unassembled WGS sequence"/>
</dbReference>
<dbReference type="PROSITE" id="PS51257">
    <property type="entry name" value="PROKAR_LIPOPROTEIN"/>
    <property type="match status" value="1"/>
</dbReference>